<dbReference type="OrthoDB" id="4069593at2759"/>
<sequence length="892" mass="99942">MLDPDPSTPVKQQGVEQDKQELPSCLKSSEKSRLSPYNHRHSTSQVRFSLPLEDDSQSLLDEDEESMRASPTKVVFPKGSEEDLSTHFVDLHNKIMVDVPDEIWRFHNERNMQQLHKTSAKGQNEHRRTQSLQSVIADTIQSYQSPAAQNTHFQSLSCTSPRLKPSELYLRSDSPLNKYKVPVPLEVTLPPYLSPDKMAKRRESMIYDGEGYSLFLEESSVQEERDPFEPNSSADRSESEESDISIPSASHDYSFEVGHDIDKILGIDEDANVNLKNQARNLLNKSSPKKAGFPPDQPRLPKLPHSQSKMRLAKEEEPPEPAESYALKILSSPSKTITIPDFKEQVSSPNRNSLAEFFARVDCEDSTSPDTVEHKGKDEINEGFKFPLVRLEETAIPAQSIDQNLQINEGELDNSFERRRKMLQNRASNDDFRTRHSHARSRSFHNSQDMFNAQPVSPFVSSSNLELPERSSKRSSIKSVAFKEGLSEIKFGADAKSTPTKINMSQETNDCELEESPASEGEESFSFTSSDHERKNDDVIAEAKKPTVLLSTAHGITKTNQDSYEQSLQHGLSNHKSSSSLAKDFFSDVIADADSSASIHSVGSGSVRNFSPGKSDSSRLSDAHAKPRNDNVTPLSTYNSFKTPLHSPQIVDDPSMIESRFMHANRLSPSRQLSNNRSQSSEGSADTMPSQPSSATSYSNNDWKQSMDVFGYINKKDGNSFVSGRSAKRGSDPVLVPGDFQSSHSDYKVSKEEIGGRLVDIILLDEPTDDKCVPKRRPRSYHEDALQKYDEVLALCDMTADRAKSVIMNLVEDHTHQNQGPKPFSRPIPPISYSKSYEKSTNGSRNSKALAHTNLNSNMLQRPQKYISNLERLRRASKERSDSSGCRLQGNY</sequence>
<feature type="compositionally biased region" description="Acidic residues" evidence="1">
    <location>
        <begin position="509"/>
        <end position="523"/>
    </location>
</feature>
<feature type="region of interest" description="Disordered" evidence="1">
    <location>
        <begin position="425"/>
        <end position="452"/>
    </location>
</feature>
<feature type="region of interest" description="Disordered" evidence="1">
    <location>
        <begin position="723"/>
        <end position="743"/>
    </location>
</feature>
<feature type="compositionally biased region" description="Polar residues" evidence="1">
    <location>
        <begin position="630"/>
        <end position="642"/>
    </location>
</feature>
<evidence type="ECO:0000313" key="2">
    <source>
        <dbReference type="EMBL" id="CUS24178.1"/>
    </source>
</evidence>
<feature type="region of interest" description="Disordered" evidence="1">
    <location>
        <begin position="665"/>
        <end position="701"/>
    </location>
</feature>
<keyword evidence="3" id="KW-1185">Reference proteome</keyword>
<organism evidence="2 3">
    <name type="scientific">Lachancea quebecensis</name>
    <dbReference type="NCBI Taxonomy" id="1654605"/>
    <lineage>
        <taxon>Eukaryota</taxon>
        <taxon>Fungi</taxon>
        <taxon>Dikarya</taxon>
        <taxon>Ascomycota</taxon>
        <taxon>Saccharomycotina</taxon>
        <taxon>Saccharomycetes</taxon>
        <taxon>Saccharomycetales</taxon>
        <taxon>Saccharomycetaceae</taxon>
        <taxon>Lachancea</taxon>
    </lineage>
</organism>
<feature type="compositionally biased region" description="Low complexity" evidence="1">
    <location>
        <begin position="665"/>
        <end position="681"/>
    </location>
</feature>
<feature type="region of interest" description="Disordered" evidence="1">
    <location>
        <begin position="597"/>
        <end position="651"/>
    </location>
</feature>
<gene>
    <name evidence="2" type="ORF">LAQU0_S14e01970g</name>
</gene>
<proteinExistence type="predicted"/>
<feature type="compositionally biased region" description="Polar residues" evidence="1">
    <location>
        <begin position="498"/>
        <end position="508"/>
    </location>
</feature>
<feature type="region of interest" description="Disordered" evidence="1">
    <location>
        <begin position="498"/>
        <end position="536"/>
    </location>
</feature>
<feature type="region of interest" description="Disordered" evidence="1">
    <location>
        <begin position="283"/>
        <end position="322"/>
    </location>
</feature>
<reference evidence="3" key="1">
    <citation type="submission" date="2015-10" db="EMBL/GenBank/DDBJ databases">
        <authorList>
            <person name="Devillers H."/>
        </authorList>
    </citation>
    <scope>NUCLEOTIDE SEQUENCE [LARGE SCALE GENOMIC DNA]</scope>
</reference>
<name>A0A0P1KW09_9SACH</name>
<feature type="compositionally biased region" description="Basic and acidic residues" evidence="1">
    <location>
        <begin position="616"/>
        <end position="629"/>
    </location>
</feature>
<dbReference type="Proteomes" id="UP000236544">
    <property type="component" value="Unassembled WGS sequence"/>
</dbReference>
<feature type="compositionally biased region" description="Low complexity" evidence="1">
    <location>
        <begin position="597"/>
        <end position="607"/>
    </location>
</feature>
<evidence type="ECO:0000313" key="3">
    <source>
        <dbReference type="Proteomes" id="UP000236544"/>
    </source>
</evidence>
<dbReference type="AlphaFoldDB" id="A0A0P1KW09"/>
<feature type="compositionally biased region" description="Polar residues" evidence="1">
    <location>
        <begin position="833"/>
        <end position="847"/>
    </location>
</feature>
<feature type="compositionally biased region" description="Acidic residues" evidence="1">
    <location>
        <begin position="52"/>
        <end position="65"/>
    </location>
</feature>
<protein>
    <submittedName>
        <fullName evidence="2">LAQU0S14e01970g1_1</fullName>
    </submittedName>
</protein>
<evidence type="ECO:0000256" key="1">
    <source>
        <dbReference type="SAM" id="MobiDB-lite"/>
    </source>
</evidence>
<feature type="compositionally biased region" description="Polar residues" evidence="1">
    <location>
        <begin position="682"/>
        <end position="701"/>
    </location>
</feature>
<dbReference type="EMBL" id="LN890536">
    <property type="protein sequence ID" value="CUS24178.1"/>
    <property type="molecule type" value="Genomic_DNA"/>
</dbReference>
<feature type="region of interest" description="Disordered" evidence="1">
    <location>
        <begin position="219"/>
        <end position="251"/>
    </location>
</feature>
<feature type="region of interest" description="Disordered" evidence="1">
    <location>
        <begin position="815"/>
        <end position="847"/>
    </location>
</feature>
<accession>A0A0P1KW09</accession>
<feature type="region of interest" description="Disordered" evidence="1">
    <location>
        <begin position="1"/>
        <end position="73"/>
    </location>
</feature>